<dbReference type="InterPro" id="IPR049552">
    <property type="entry name" value="PKS_DH_N"/>
</dbReference>
<dbReference type="Gene3D" id="1.10.1200.10">
    <property type="entry name" value="ACP-like"/>
    <property type="match status" value="1"/>
</dbReference>
<dbReference type="Pfam" id="PF08240">
    <property type="entry name" value="ADH_N"/>
    <property type="match status" value="1"/>
</dbReference>
<dbReference type="SMART" id="SM00829">
    <property type="entry name" value="PKS_ER"/>
    <property type="match status" value="1"/>
</dbReference>
<comment type="caution">
    <text evidence="11">The sequence shown here is derived from an EMBL/GenBank/DDBJ whole genome shotgun (WGS) entry which is preliminary data.</text>
</comment>
<dbReference type="InterPro" id="IPR049551">
    <property type="entry name" value="PKS_DH_C"/>
</dbReference>
<dbReference type="Pfam" id="PF00698">
    <property type="entry name" value="Acyl_transf_1"/>
    <property type="match status" value="1"/>
</dbReference>
<dbReference type="InterPro" id="IPR014043">
    <property type="entry name" value="Acyl_transferase_dom"/>
</dbReference>
<organism evidence="11 12">
    <name type="scientific">Orchesella dallaii</name>
    <dbReference type="NCBI Taxonomy" id="48710"/>
    <lineage>
        <taxon>Eukaryota</taxon>
        <taxon>Metazoa</taxon>
        <taxon>Ecdysozoa</taxon>
        <taxon>Arthropoda</taxon>
        <taxon>Hexapoda</taxon>
        <taxon>Collembola</taxon>
        <taxon>Entomobryomorpha</taxon>
        <taxon>Entomobryoidea</taxon>
        <taxon>Orchesellidae</taxon>
        <taxon>Orchesellinae</taxon>
        <taxon>Orchesella</taxon>
    </lineage>
</organism>
<dbReference type="InterPro" id="IPR036736">
    <property type="entry name" value="ACP-like_sf"/>
</dbReference>
<evidence type="ECO:0000259" key="10">
    <source>
        <dbReference type="PROSITE" id="PS52019"/>
    </source>
</evidence>
<feature type="region of interest" description="C-terminal hotdog fold" evidence="7">
    <location>
        <begin position="1321"/>
        <end position="1461"/>
    </location>
</feature>
<dbReference type="InterPro" id="IPR014031">
    <property type="entry name" value="Ketoacyl_synth_C"/>
</dbReference>
<dbReference type="Gene3D" id="3.90.550.10">
    <property type="entry name" value="Spore Coat Polysaccharide Biosynthesis Protein SpsA, Chain A"/>
    <property type="match status" value="1"/>
</dbReference>
<dbReference type="SUPFAM" id="SSF55048">
    <property type="entry name" value="Probable ACP-binding domain of malonyl-CoA ACP transacylase"/>
    <property type="match status" value="1"/>
</dbReference>
<dbReference type="Gene3D" id="3.90.180.10">
    <property type="entry name" value="Medium-chain alcohol dehydrogenases, catalytic domain"/>
    <property type="match status" value="1"/>
</dbReference>
<dbReference type="SMART" id="SM00827">
    <property type="entry name" value="PKS_AT"/>
    <property type="match status" value="1"/>
</dbReference>
<name>A0ABP1Q8L1_9HEXA</name>
<accession>A0ABP1Q8L1</accession>
<dbReference type="InterPro" id="IPR036291">
    <property type="entry name" value="NAD(P)-bd_dom_sf"/>
</dbReference>
<keyword evidence="5" id="KW-0511">Multifunctional enzyme</keyword>
<dbReference type="Pfam" id="PF08659">
    <property type="entry name" value="KR"/>
    <property type="match status" value="1"/>
</dbReference>
<gene>
    <name evidence="11" type="ORF">ODALV1_LOCUS8540</name>
</gene>
<keyword evidence="3" id="KW-0808">Transferase</keyword>
<evidence type="ECO:0000256" key="6">
    <source>
        <dbReference type="ARBA" id="ARBA00023315"/>
    </source>
</evidence>
<sequence>MVVHESQAWITSVIDDQEANKAVVLAASLRKVLTRRKIVVLFTSNISKDTRDLLRHKFDLAVLIDENIPEGVEAEDFVKIFAFSFNIFSKCAYLSASTLILQNCDEIFDKYNTSFTALNNTENGVDTSVFVFTPSSSYYNGMCKLVSNGQVWNSTTSSKGSTGKFSQYFGKWLLNQNVSSGFLEEKYNRHVSLKDEKEIYNGLHSDLIIINFIDIHPIEMADKLMENSITTLGVVESFVANTWMQIYMEEFRMKTSSPSLEMQPDSERTSTFGNEPIAIVGMSCRYPGANNVDEFWNLIIEGREGIKTLPHHRWTTDRALYKAPNRNIEAGFLNVPIDEFDAKFFNISPKESAFLDPQQRLLHEVTWEAFEDAAVDPLSLHGTNAGVFVGSWIHDYKDHAMRVPDMDFFRVYMGNSIATEAARLSYFLDITGPSIATESGCSSAIVAVDMACKSLRNGDTNLAIACGVNLLIHPFDNDTLSFVIAPDGRCKTFDSKANGFGRAEGCGVLLMKRLSHAVKNGDKIWGLLRGSAVTQEGVSKSLGTPTVHCEALAMELALKDAGVEPNDVSFIETHGTGTPVGDPLEVAAITKVYSKGRTDPLVIGSVKTNIGHTESVSGITGIIKTVLCLKNEAIPPHLNFETLNPEINLEAIPAEIPLTTKPWPRTMEKPRIAGVSSFGISGTDGHVIVQEAPTDHLQLSKNSWNFSQQRPLHIMKISAKTPESLDDLLKNYQEMFDAGREEFADYAYTANVGRAVFNHRAFIVAKDCKEASKIIKTNSFQRKEVQSSGGKLCFLFTGQGSQYVGMAENLYKTSPVFRMSFDKCDRILKQMYNISIIDTLWKNRDADQLKRTLYSQTSIFCVEYGLSKLWESWGIKPDYVMGHSLGEFAAAVAIEALTLEEALMLVAERSRLIDALPNGKMIVIKADKLEVEKLIDEFSASNLNAWLDYAALNSTTQTVLAGDSETVDKFADFCESKDLKTIILASSHAFHSRHMDPMLESYRTVVSKVNVKTCTNANCQYISGVTGKLTEIQDLSTDYWIQHTRDNVNFIGACEEAKNAGCTLFLEIGPHPVLCALAMANIDGPGLSCFPSLRRDHQDWNVILESVGKLFLSEWNCAVNWKGLDEYQERKKVSLPFYPFQRKKVWVDVRTLPTRLHPLLGYQVENASATTIFENMISLKKLPYLQDHAIGNNVVMPGASFLEMCLTGGYCHVQGLMHDFQVPRRPILLKDLRIEAPLGIDDAKPTLMQTVIDLVDNKDDDSATTAGYHVKVHHFSKSDDELSGSSHWVTHASAMYVPFVADEKIVNMANIDIKNIQQTWEASTTSSDLYRKLPEVGLRFGPTFQSLSNGWESKSDRSFLSTVKVPEGVASYIAHPVIIDAMIQASLIWGKSKDRLHKKLNVPVSVGEFTWLRTSDLEGRFIYCIKDDTDNIRTILLDEVGTPLMTMSGVDFVETTASVVESIIHQQVSQAADFWEEIWRHRPGPLECRFRQRKVEGQIFSNEVLEKALEMNALDDDDQQAYDHLSKATVHLFIYALYQLGWSTECGDIFTVEEIITKLGIPSSFTNFIKFFVKCMIEEGYVSENSEDSFMISSPLPTKANISAFLRHPPKEASRPDFKIIYEVGSKLSEILSGKIHALAVLFPDSQMALADSFYETNHGITTRSSDLLLNAIIAKYLEGTANLKSQTKLRILEVGAGTGCHTGLFLDVMHQKDIPFEYTYTDVSAAFFNKAEVKFEKHVKNMVFKKLDIEMDPLVQGFSPQYYDMIVAAEVIHATKNICQTLANLRFLMREGATIHIVETTKPDRRLTFIFGLLDGYWKFEDHELRPDHVTLSPEKWEHALNSCGFKSAVAIPCYGGVHSTVVAVASPDYYVDGVQQFLPAIWSAERVWLIFGDDSLLCKSLVGKLENFGRQVIVLTREESLDQLKQRDFLNQIVSTDVTNKRNLEGVIYLWGLVNSEERDQTTIAEPYLYLCHYLASVQKSSPRVITVTNGLFSVDESKYQNPSPSTLFGISKVLRTETSVSAKCIDVASDKPLEEQINHIFTELWYQEDLEEIIAYRDGKRYGSRLVKVKVSNQSLNLPKGIDRFQLILPDTKTIADLQFGYLNCYALEDYEVEVKVKAFGLNFRDVFAVIKPDPQFDNVNGIGKDYAGVVTAVGPKVTKQKVGELVFGCNIDDSQALPSHIKLSEDKLVGMPNTLTFAEAATFPVCFSTAFYCLVRIANIKNTDTILIHTASGGVGLSAIQTAQHFGATIIATAGSERKRAYLRSLGVEHVFHSRNTEYGMKIMEVTAGKGVDIVLNSLTGEGFKEASLNACAKNARFIEMSKLSIWKPEEVHQLRPDIEYVIADLTTLNDEEWKELSDHMKQYVHKGIIRPMPYVRFDATDIRGAMNYLQKAKHIGKVVCVMPEIKIQDAKFTTNTPLFNDRSTYMITGGVTGGIGLEVAKWMLSQGAKHLVLVGRSKPNERSMEYLKTWESAGFNVKAWSYDVGDYQQCAELIKTIKDEKSGLPPLRGVMHTAGTLSDSLMENQTWEKFEHTFNAKVNGSWNLHDLTRDCPLEHFVLFSSLAAVFGTPGQANHAAGNYFEDSLAHYRHSIGLPATTINWGPWGQVGVATDIELPGVRPLSTQQGLHALDVNIRANRIQTGVMNVDSFSMLAKFCHGIRTYIDDRSLFAEVKGPVLNLNSDEFWEEVDSMDDAAWKQEVFGKYIKIMIRSILKMDPDEPIEDSAEFQTLGVDSLMMLEMKNNMQNLFGQRMKVTASDLKGCNTTESLSCKLVDILMATEHIVEVVPTPEELQQLIEEDSQLPTYIKPIDQNRKLPSEVTTVLVTGATGVLAPYILRRVSNMPEICKIICIIRKRGKCSAEERLVSILKQNDLFEEIDMSKIQCIEGDIAQQKLGLSENLYEELSESVDAIIHCAAKVDHLQLYRRTETKERSHLRNVNVFGTRNILEFAVSKTTKLIYHASAFTVAYSTDTNGRLSEAWESSAVLGNIPYNSGYILSKFVSEQLFKHAAERGIPCKSFRFPFIAGDSKSGRNDVQANHAILRFITYMKVGMMPSTPTPIVQLPVDTCADISVSLFFNNQTPWDVYNILPPNPGLEQEFLSVAKEFGHNISIVEYSEFLAKLDEQGESSPLYAFMEMYRNEHILKTLLTCPAIPSMESWLVQCDNFFRSEKLQTFCPEVYCNMDYPLKTVQRDLQYLKRIGMFDKFGL</sequence>
<dbReference type="SUPFAM" id="SSF53901">
    <property type="entry name" value="Thiolase-like"/>
    <property type="match status" value="1"/>
</dbReference>
<protein>
    <recommendedName>
        <fullName evidence="13">Erythronolide synthase, modules 3 and 4</fullName>
    </recommendedName>
</protein>
<dbReference type="Pfam" id="PF22621">
    <property type="entry name" value="CurL-like_PKS_C"/>
    <property type="match status" value="1"/>
</dbReference>
<dbReference type="InterPro" id="IPR057326">
    <property type="entry name" value="KR_dom"/>
</dbReference>
<keyword evidence="12" id="KW-1185">Reference proteome</keyword>
<dbReference type="Pfam" id="PF02801">
    <property type="entry name" value="Ketoacyl-synt_C"/>
    <property type="match status" value="1"/>
</dbReference>
<dbReference type="Pfam" id="PF00107">
    <property type="entry name" value="ADH_zinc_N"/>
    <property type="match status" value="1"/>
</dbReference>
<dbReference type="Gene3D" id="3.30.70.3290">
    <property type="match status" value="1"/>
</dbReference>
<dbReference type="PANTHER" id="PTHR43775">
    <property type="entry name" value="FATTY ACID SYNTHASE"/>
    <property type="match status" value="1"/>
</dbReference>
<dbReference type="Gene3D" id="3.40.50.720">
    <property type="entry name" value="NAD(P)-binding Rossmann-like Domain"/>
    <property type="match status" value="4"/>
</dbReference>
<dbReference type="InterPro" id="IPR013120">
    <property type="entry name" value="FAR_NAD-bd"/>
</dbReference>
<dbReference type="SUPFAM" id="SSF52151">
    <property type="entry name" value="FabD/lysophospholipase-like"/>
    <property type="match status" value="1"/>
</dbReference>
<feature type="active site" description="Proton acceptor; for dehydratase activity" evidence="7">
    <location>
        <position position="1188"/>
    </location>
</feature>
<evidence type="ECO:0000256" key="2">
    <source>
        <dbReference type="ARBA" id="ARBA00022553"/>
    </source>
</evidence>
<dbReference type="InterPro" id="IPR016036">
    <property type="entry name" value="Malonyl_transacylase_ACP-bd"/>
</dbReference>
<dbReference type="InterPro" id="IPR050091">
    <property type="entry name" value="PKS_NRPS_Biosynth_Enz"/>
</dbReference>
<dbReference type="PANTHER" id="PTHR43775:SF37">
    <property type="entry name" value="SI:DKEY-61P9.11"/>
    <property type="match status" value="1"/>
</dbReference>
<dbReference type="Gene3D" id="3.40.50.150">
    <property type="entry name" value="Vaccinia Virus protein VP39"/>
    <property type="match status" value="1"/>
</dbReference>
<evidence type="ECO:0000259" key="8">
    <source>
        <dbReference type="PROSITE" id="PS50075"/>
    </source>
</evidence>
<dbReference type="InterPro" id="IPR016039">
    <property type="entry name" value="Thiolase-like"/>
</dbReference>
<evidence type="ECO:0000256" key="7">
    <source>
        <dbReference type="PROSITE-ProRule" id="PRU01363"/>
    </source>
</evidence>
<dbReference type="InterPro" id="IPR042104">
    <property type="entry name" value="PKS_dehydratase_sf"/>
</dbReference>
<dbReference type="Gene3D" id="3.40.366.10">
    <property type="entry name" value="Malonyl-Coenzyme A Acyl Carrier Protein, domain 2"/>
    <property type="match status" value="1"/>
</dbReference>
<dbReference type="SUPFAM" id="SSF50129">
    <property type="entry name" value="GroES-like"/>
    <property type="match status" value="1"/>
</dbReference>
<dbReference type="InterPro" id="IPR013154">
    <property type="entry name" value="ADH-like_N"/>
</dbReference>
<dbReference type="Gene3D" id="3.40.47.10">
    <property type="match status" value="1"/>
</dbReference>
<keyword evidence="1" id="KW-0596">Phosphopantetheine</keyword>
<dbReference type="Pfam" id="PF00550">
    <property type="entry name" value="PP-binding"/>
    <property type="match status" value="1"/>
</dbReference>
<dbReference type="PROSITE" id="PS00606">
    <property type="entry name" value="KS3_1"/>
    <property type="match status" value="1"/>
</dbReference>
<dbReference type="Gene3D" id="3.10.129.110">
    <property type="entry name" value="Polyketide synthase dehydratase"/>
    <property type="match status" value="1"/>
</dbReference>
<dbReference type="Pfam" id="PF00109">
    <property type="entry name" value="ketoacyl-synt"/>
    <property type="match status" value="1"/>
</dbReference>
<dbReference type="InterPro" id="IPR049900">
    <property type="entry name" value="PKS_mFAS_DH"/>
</dbReference>
<evidence type="ECO:0000256" key="5">
    <source>
        <dbReference type="ARBA" id="ARBA00023268"/>
    </source>
</evidence>
<dbReference type="PROSITE" id="PS52004">
    <property type="entry name" value="KS3_2"/>
    <property type="match status" value="1"/>
</dbReference>
<dbReference type="InterPro" id="IPR020841">
    <property type="entry name" value="PKS_Beta-ketoAc_synthase_dom"/>
</dbReference>
<dbReference type="SUPFAM" id="SSF51735">
    <property type="entry name" value="NAD(P)-binding Rossmann-fold domains"/>
    <property type="match status" value="4"/>
</dbReference>
<dbReference type="InterPro" id="IPR018201">
    <property type="entry name" value="Ketoacyl_synth_AS"/>
</dbReference>
<dbReference type="PROSITE" id="PS52019">
    <property type="entry name" value="PKS_MFAS_DH"/>
    <property type="match status" value="1"/>
</dbReference>
<dbReference type="InterPro" id="IPR001227">
    <property type="entry name" value="Ac_transferase_dom_sf"/>
</dbReference>
<dbReference type="InterPro" id="IPR020807">
    <property type="entry name" value="PKS_DH"/>
</dbReference>
<dbReference type="InterPro" id="IPR013149">
    <property type="entry name" value="ADH-like_C"/>
</dbReference>
<dbReference type="InterPro" id="IPR009081">
    <property type="entry name" value="PP-bd_ACP"/>
</dbReference>
<keyword evidence="2" id="KW-0597">Phosphoprotein</keyword>
<dbReference type="InterPro" id="IPR014030">
    <property type="entry name" value="Ketoacyl_synth_N"/>
</dbReference>
<evidence type="ECO:0008006" key="13">
    <source>
        <dbReference type="Google" id="ProtNLM"/>
    </source>
</evidence>
<dbReference type="InterPro" id="IPR011032">
    <property type="entry name" value="GroES-like_sf"/>
</dbReference>
<dbReference type="Pfam" id="PF07993">
    <property type="entry name" value="NAD_binding_4"/>
    <property type="match status" value="1"/>
</dbReference>
<dbReference type="EMBL" id="CAXLJM020000026">
    <property type="protein sequence ID" value="CAL8093609.1"/>
    <property type="molecule type" value="Genomic_DNA"/>
</dbReference>
<dbReference type="Pfam" id="PF21089">
    <property type="entry name" value="PKS_DH_N"/>
    <property type="match status" value="1"/>
</dbReference>
<dbReference type="InterPro" id="IPR013968">
    <property type="entry name" value="PKS_KR"/>
</dbReference>
<feature type="domain" description="Ketosynthase family 3 (KS3)" evidence="9">
    <location>
        <begin position="274"/>
        <end position="691"/>
    </location>
</feature>
<evidence type="ECO:0000259" key="9">
    <source>
        <dbReference type="PROSITE" id="PS52004"/>
    </source>
</evidence>
<dbReference type="InterPro" id="IPR020843">
    <property type="entry name" value="ER"/>
</dbReference>
<dbReference type="SMART" id="SM00825">
    <property type="entry name" value="PKS_KS"/>
    <property type="match status" value="1"/>
</dbReference>
<proteinExistence type="predicted"/>
<dbReference type="CDD" id="cd08955">
    <property type="entry name" value="KR_2_FAS_SDR_x"/>
    <property type="match status" value="1"/>
</dbReference>
<keyword evidence="6" id="KW-0012">Acyltransferase</keyword>
<dbReference type="Pfam" id="PF08242">
    <property type="entry name" value="Methyltransf_12"/>
    <property type="match status" value="1"/>
</dbReference>
<dbReference type="CDD" id="cd00833">
    <property type="entry name" value="PKS"/>
    <property type="match status" value="1"/>
</dbReference>
<evidence type="ECO:0000256" key="4">
    <source>
        <dbReference type="ARBA" id="ARBA00022857"/>
    </source>
</evidence>
<feature type="active site" description="Proton donor; for dehydratase activity" evidence="7">
    <location>
        <position position="1380"/>
    </location>
</feature>
<evidence type="ECO:0000256" key="3">
    <source>
        <dbReference type="ARBA" id="ARBA00022679"/>
    </source>
</evidence>
<dbReference type="CDD" id="cd02440">
    <property type="entry name" value="AdoMet_MTases"/>
    <property type="match status" value="1"/>
</dbReference>
<keyword evidence="4" id="KW-0521">NADP</keyword>
<reference evidence="11 12" key="1">
    <citation type="submission" date="2024-08" db="EMBL/GenBank/DDBJ databases">
        <authorList>
            <person name="Cucini C."/>
            <person name="Frati F."/>
        </authorList>
    </citation>
    <scope>NUCLEOTIDE SEQUENCE [LARGE SCALE GENOMIC DNA]</scope>
</reference>
<dbReference type="SUPFAM" id="SSF53335">
    <property type="entry name" value="S-adenosyl-L-methionine-dependent methyltransferases"/>
    <property type="match status" value="1"/>
</dbReference>
<dbReference type="SUPFAM" id="SSF47336">
    <property type="entry name" value="ACP-like"/>
    <property type="match status" value="1"/>
</dbReference>
<dbReference type="Proteomes" id="UP001642540">
    <property type="component" value="Unassembled WGS sequence"/>
</dbReference>
<evidence type="ECO:0000313" key="11">
    <source>
        <dbReference type="EMBL" id="CAL8093609.1"/>
    </source>
</evidence>
<feature type="region of interest" description="N-terminal hotdog fold" evidence="7">
    <location>
        <begin position="1157"/>
        <end position="1303"/>
    </location>
</feature>
<dbReference type="SMART" id="SM00826">
    <property type="entry name" value="PKS_DH"/>
    <property type="match status" value="1"/>
</dbReference>
<feature type="domain" description="PKS/mFAS DH" evidence="10">
    <location>
        <begin position="1157"/>
        <end position="1461"/>
    </location>
</feature>
<dbReference type="Pfam" id="PF14765">
    <property type="entry name" value="PS-DH"/>
    <property type="match status" value="1"/>
</dbReference>
<dbReference type="InterPro" id="IPR013217">
    <property type="entry name" value="Methyltransf_12"/>
</dbReference>
<evidence type="ECO:0000313" key="12">
    <source>
        <dbReference type="Proteomes" id="UP001642540"/>
    </source>
</evidence>
<dbReference type="PROSITE" id="PS50075">
    <property type="entry name" value="CARRIER"/>
    <property type="match status" value="1"/>
</dbReference>
<dbReference type="InterPro" id="IPR029063">
    <property type="entry name" value="SAM-dependent_MTases_sf"/>
</dbReference>
<dbReference type="CDD" id="cd05195">
    <property type="entry name" value="enoyl_red"/>
    <property type="match status" value="1"/>
</dbReference>
<dbReference type="SUPFAM" id="SSF53448">
    <property type="entry name" value="Nucleotide-diphospho-sugar transferases"/>
    <property type="match status" value="1"/>
</dbReference>
<feature type="domain" description="Carrier" evidence="8">
    <location>
        <begin position="2703"/>
        <end position="2780"/>
    </location>
</feature>
<dbReference type="SMART" id="SM00822">
    <property type="entry name" value="PKS_KR"/>
    <property type="match status" value="1"/>
</dbReference>
<evidence type="ECO:0000256" key="1">
    <source>
        <dbReference type="ARBA" id="ARBA00022450"/>
    </source>
</evidence>
<dbReference type="InterPro" id="IPR016035">
    <property type="entry name" value="Acyl_Trfase/lysoPLipase"/>
</dbReference>
<dbReference type="InterPro" id="IPR029044">
    <property type="entry name" value="Nucleotide-diphossugar_trans"/>
</dbReference>